<protein>
    <submittedName>
        <fullName evidence="1">Uncharacterized protein</fullName>
    </submittedName>
</protein>
<name>A0A3G5AH23_9VIRU</name>
<reference evidence="1" key="1">
    <citation type="submission" date="2018-10" db="EMBL/GenBank/DDBJ databases">
        <title>Hidden diversity of soil giant viruses.</title>
        <authorList>
            <person name="Schulz F."/>
            <person name="Alteio L."/>
            <person name="Goudeau D."/>
            <person name="Ryan E.M."/>
            <person name="Malmstrom R.R."/>
            <person name="Blanchard J."/>
            <person name="Woyke T."/>
        </authorList>
    </citation>
    <scope>NUCLEOTIDE SEQUENCE</scope>
    <source>
        <strain evidence="1">SAV1</strain>
    </source>
</reference>
<sequence length="125" mass="14309">MSAERAERKLVAECWKIVKSLEDPSSAEEARILHERLLECVKKFEEYQRSYDNYLLPRESVEIYREIIAALKDLEKFVGGAVPNELTANRKRVCSTFKIKTRIEGTMNSIRSLLGKRTGAIGCDV</sequence>
<proteinExistence type="predicted"/>
<accession>A0A3G5AH23</accession>
<gene>
    <name evidence="1" type="ORF">Satyrvirus5_28</name>
</gene>
<organism evidence="1">
    <name type="scientific">Satyrvirus sp</name>
    <dbReference type="NCBI Taxonomy" id="2487771"/>
    <lineage>
        <taxon>Viruses</taxon>
        <taxon>Varidnaviria</taxon>
        <taxon>Bamfordvirae</taxon>
        <taxon>Nucleocytoviricota</taxon>
        <taxon>Megaviricetes</taxon>
        <taxon>Imitervirales</taxon>
        <taxon>Mimiviridae</taxon>
        <taxon>Megamimivirinae</taxon>
    </lineage>
</organism>
<dbReference type="EMBL" id="MK072441">
    <property type="protein sequence ID" value="AYV85163.1"/>
    <property type="molecule type" value="Genomic_DNA"/>
</dbReference>
<evidence type="ECO:0000313" key="1">
    <source>
        <dbReference type="EMBL" id="AYV85163.1"/>
    </source>
</evidence>